<name>A0A453GJP4_AEGTS</name>
<evidence type="ECO:0000313" key="2">
    <source>
        <dbReference type="EnsemblPlants" id="AET3Gv21050600.1"/>
    </source>
</evidence>
<protein>
    <recommendedName>
        <fullName evidence="1">F-box domain-containing protein</fullName>
    </recommendedName>
</protein>
<reference evidence="2" key="4">
    <citation type="submission" date="2019-03" db="UniProtKB">
        <authorList>
            <consortium name="EnsemblPlants"/>
        </authorList>
    </citation>
    <scope>IDENTIFICATION</scope>
</reference>
<sequence>MAEASPPPLHRGLPNEIAIWEILVRLPPKPLLRCRAVCR</sequence>
<evidence type="ECO:0000313" key="3">
    <source>
        <dbReference type="Proteomes" id="UP000015105"/>
    </source>
</evidence>
<dbReference type="Pfam" id="PF00646">
    <property type="entry name" value="F-box"/>
    <property type="match status" value="1"/>
</dbReference>
<dbReference type="Gramene" id="AET3Gv21050600.1">
    <property type="protein sequence ID" value="AET3Gv21050600.1"/>
    <property type="gene ID" value="AET3Gv21050600"/>
</dbReference>
<accession>A0A453GJP4</accession>
<proteinExistence type="predicted"/>
<organism evidence="2 3">
    <name type="scientific">Aegilops tauschii subsp. strangulata</name>
    <name type="common">Goatgrass</name>
    <dbReference type="NCBI Taxonomy" id="200361"/>
    <lineage>
        <taxon>Eukaryota</taxon>
        <taxon>Viridiplantae</taxon>
        <taxon>Streptophyta</taxon>
        <taxon>Embryophyta</taxon>
        <taxon>Tracheophyta</taxon>
        <taxon>Spermatophyta</taxon>
        <taxon>Magnoliopsida</taxon>
        <taxon>Liliopsida</taxon>
        <taxon>Poales</taxon>
        <taxon>Poaceae</taxon>
        <taxon>BOP clade</taxon>
        <taxon>Pooideae</taxon>
        <taxon>Triticodae</taxon>
        <taxon>Triticeae</taxon>
        <taxon>Triticinae</taxon>
        <taxon>Aegilops</taxon>
    </lineage>
</organism>
<dbReference type="EnsemblPlants" id="AET3Gv21050600.1">
    <property type="protein sequence ID" value="AET3Gv21050600.1"/>
    <property type="gene ID" value="AET3Gv21050600"/>
</dbReference>
<dbReference type="SUPFAM" id="SSF81383">
    <property type="entry name" value="F-box domain"/>
    <property type="match status" value="1"/>
</dbReference>
<reference evidence="2" key="5">
    <citation type="journal article" date="2021" name="G3 (Bethesda)">
        <title>Aegilops tauschii genome assembly Aet v5.0 features greater sequence contiguity and improved annotation.</title>
        <authorList>
            <person name="Wang L."/>
            <person name="Zhu T."/>
            <person name="Rodriguez J.C."/>
            <person name="Deal K.R."/>
            <person name="Dubcovsky J."/>
            <person name="McGuire P.E."/>
            <person name="Lux T."/>
            <person name="Spannagl M."/>
            <person name="Mayer K.F.X."/>
            <person name="Baldrich P."/>
            <person name="Meyers B.C."/>
            <person name="Huo N."/>
            <person name="Gu Y.Q."/>
            <person name="Zhou H."/>
            <person name="Devos K.M."/>
            <person name="Bennetzen J.L."/>
            <person name="Unver T."/>
            <person name="Budak H."/>
            <person name="Gulick P.J."/>
            <person name="Galiba G."/>
            <person name="Kalapos B."/>
            <person name="Nelson D.R."/>
            <person name="Li P."/>
            <person name="You F.M."/>
            <person name="Luo M.C."/>
            <person name="Dvorak J."/>
        </authorList>
    </citation>
    <scope>NUCLEOTIDE SEQUENCE [LARGE SCALE GENOMIC DNA]</scope>
    <source>
        <strain evidence="2">cv. AL8/78</strain>
    </source>
</reference>
<reference evidence="3" key="2">
    <citation type="journal article" date="2017" name="Nat. Plants">
        <title>The Aegilops tauschii genome reveals multiple impacts of transposons.</title>
        <authorList>
            <person name="Zhao G."/>
            <person name="Zou C."/>
            <person name="Li K."/>
            <person name="Wang K."/>
            <person name="Li T."/>
            <person name="Gao L."/>
            <person name="Zhang X."/>
            <person name="Wang H."/>
            <person name="Yang Z."/>
            <person name="Liu X."/>
            <person name="Jiang W."/>
            <person name="Mao L."/>
            <person name="Kong X."/>
            <person name="Jiao Y."/>
            <person name="Jia J."/>
        </authorList>
    </citation>
    <scope>NUCLEOTIDE SEQUENCE [LARGE SCALE GENOMIC DNA]</scope>
    <source>
        <strain evidence="3">cv. AL8/78</strain>
    </source>
</reference>
<feature type="domain" description="F-box" evidence="1">
    <location>
        <begin position="13"/>
        <end position="39"/>
    </location>
</feature>
<keyword evidence="3" id="KW-1185">Reference proteome</keyword>
<dbReference type="InterPro" id="IPR036047">
    <property type="entry name" value="F-box-like_dom_sf"/>
</dbReference>
<dbReference type="InterPro" id="IPR001810">
    <property type="entry name" value="F-box_dom"/>
</dbReference>
<reference evidence="2" key="3">
    <citation type="journal article" date="2017" name="Nature">
        <title>Genome sequence of the progenitor of the wheat D genome Aegilops tauschii.</title>
        <authorList>
            <person name="Luo M.C."/>
            <person name="Gu Y.Q."/>
            <person name="Puiu D."/>
            <person name="Wang H."/>
            <person name="Twardziok S.O."/>
            <person name="Deal K.R."/>
            <person name="Huo N."/>
            <person name="Zhu T."/>
            <person name="Wang L."/>
            <person name="Wang Y."/>
            <person name="McGuire P.E."/>
            <person name="Liu S."/>
            <person name="Long H."/>
            <person name="Ramasamy R.K."/>
            <person name="Rodriguez J.C."/>
            <person name="Van S.L."/>
            <person name="Yuan L."/>
            <person name="Wang Z."/>
            <person name="Xia Z."/>
            <person name="Xiao L."/>
            <person name="Anderson O.D."/>
            <person name="Ouyang S."/>
            <person name="Liang Y."/>
            <person name="Zimin A.V."/>
            <person name="Pertea G."/>
            <person name="Qi P."/>
            <person name="Bennetzen J.L."/>
            <person name="Dai X."/>
            <person name="Dawson M.W."/>
            <person name="Muller H.G."/>
            <person name="Kugler K."/>
            <person name="Rivarola-Duarte L."/>
            <person name="Spannagl M."/>
            <person name="Mayer K.F.X."/>
            <person name="Lu F.H."/>
            <person name="Bevan M.W."/>
            <person name="Leroy P."/>
            <person name="Li P."/>
            <person name="You F.M."/>
            <person name="Sun Q."/>
            <person name="Liu Z."/>
            <person name="Lyons E."/>
            <person name="Wicker T."/>
            <person name="Salzberg S.L."/>
            <person name="Devos K.M."/>
            <person name="Dvorak J."/>
        </authorList>
    </citation>
    <scope>NUCLEOTIDE SEQUENCE [LARGE SCALE GENOMIC DNA]</scope>
    <source>
        <strain evidence="2">cv. AL8/78</strain>
    </source>
</reference>
<dbReference type="Proteomes" id="UP000015105">
    <property type="component" value="Chromosome 3D"/>
</dbReference>
<dbReference type="Gene3D" id="1.20.1280.50">
    <property type="match status" value="1"/>
</dbReference>
<dbReference type="AlphaFoldDB" id="A0A453GJP4"/>
<evidence type="ECO:0000259" key="1">
    <source>
        <dbReference type="Pfam" id="PF00646"/>
    </source>
</evidence>
<reference evidence="3" key="1">
    <citation type="journal article" date="2014" name="Science">
        <title>Ancient hybridizations among the ancestral genomes of bread wheat.</title>
        <authorList>
            <consortium name="International Wheat Genome Sequencing Consortium,"/>
            <person name="Marcussen T."/>
            <person name="Sandve S.R."/>
            <person name="Heier L."/>
            <person name="Spannagl M."/>
            <person name="Pfeifer M."/>
            <person name="Jakobsen K.S."/>
            <person name="Wulff B.B."/>
            <person name="Steuernagel B."/>
            <person name="Mayer K.F."/>
            <person name="Olsen O.A."/>
        </authorList>
    </citation>
    <scope>NUCLEOTIDE SEQUENCE [LARGE SCALE GENOMIC DNA]</scope>
    <source>
        <strain evidence="3">cv. AL8/78</strain>
    </source>
</reference>